<proteinExistence type="predicted"/>
<dbReference type="Gene3D" id="1.10.10.60">
    <property type="entry name" value="Homeodomain-like"/>
    <property type="match status" value="1"/>
</dbReference>
<dbReference type="SUPFAM" id="SSF46689">
    <property type="entry name" value="Homeodomain-like"/>
    <property type="match status" value="1"/>
</dbReference>
<dbReference type="InterPro" id="IPR009057">
    <property type="entry name" value="Homeodomain-like_sf"/>
</dbReference>
<evidence type="ECO:0000256" key="1">
    <source>
        <dbReference type="ARBA" id="ARBA00004123"/>
    </source>
</evidence>
<dbReference type="GO" id="GO:0030154">
    <property type="term" value="P:cell differentiation"/>
    <property type="evidence" value="ECO:0007669"/>
    <property type="project" value="TreeGrafter"/>
</dbReference>
<dbReference type="CDD" id="cd00086">
    <property type="entry name" value="homeodomain"/>
    <property type="match status" value="1"/>
</dbReference>
<name>A0A5S6QQ66_TRIMR</name>
<keyword evidence="9" id="KW-1185">Reference proteome</keyword>
<reference evidence="9" key="1">
    <citation type="submission" date="2013-11" db="EMBL/GenBank/DDBJ databases">
        <authorList>
            <person name="Aslett M."/>
        </authorList>
    </citation>
    <scope>NUCLEOTIDE SEQUENCE [LARGE SCALE GENOMIC DNA]</scope>
    <source>
        <strain evidence="9">Edinburgh</strain>
    </source>
</reference>
<dbReference type="PANTHER" id="PTHR24324:SF5">
    <property type="entry name" value="HEMATOPOIETICALLY-EXPRESSED HOMEOBOX PROTEIN HHEX"/>
    <property type="match status" value="1"/>
</dbReference>
<evidence type="ECO:0000256" key="7">
    <source>
        <dbReference type="SAM" id="MobiDB-lite"/>
    </source>
</evidence>
<evidence type="ECO:0000256" key="6">
    <source>
        <dbReference type="RuleBase" id="RU000682"/>
    </source>
</evidence>
<feature type="DNA-binding region" description="Homeobox" evidence="5">
    <location>
        <begin position="119"/>
        <end position="178"/>
    </location>
</feature>
<organism evidence="9 10">
    <name type="scientific">Trichuris muris</name>
    <name type="common">Mouse whipworm</name>
    <dbReference type="NCBI Taxonomy" id="70415"/>
    <lineage>
        <taxon>Eukaryota</taxon>
        <taxon>Metazoa</taxon>
        <taxon>Ecdysozoa</taxon>
        <taxon>Nematoda</taxon>
        <taxon>Enoplea</taxon>
        <taxon>Dorylaimia</taxon>
        <taxon>Trichinellida</taxon>
        <taxon>Trichuridae</taxon>
        <taxon>Trichuris</taxon>
    </lineage>
</organism>
<dbReference type="WBParaSite" id="TMUE_2000009017.1">
    <property type="protein sequence ID" value="TMUE_2000009017.1"/>
    <property type="gene ID" value="WBGene00293792"/>
</dbReference>
<dbReference type="AlphaFoldDB" id="A0A5S6QQ66"/>
<sequence>MALLAGIIGPTFNSSNSLPERMSFQASPTAFYVENSGSDNVSWLELTTSNSSNGGSDFYNSYCQNFGDCDITPLLQGGQNFVSVCYGLPGLPARGTYADMGIIGPEEDADGVEKPKNCSSRSRVRLSPYQTSELLGIFRKSPYISNEARKEVAKSLKLTEKQVRLWFQNRRRLNRWNRRRENNVREEREPSPNERDTSAESRHATEVDNSDRHFFDDCSPFSIDYDGESDADLLSMIVSKIF</sequence>
<keyword evidence="4 5" id="KW-0539">Nucleus</keyword>
<dbReference type="Proteomes" id="UP000046395">
    <property type="component" value="Unassembled WGS sequence"/>
</dbReference>
<dbReference type="InterPro" id="IPR017970">
    <property type="entry name" value="Homeobox_CS"/>
</dbReference>
<dbReference type="GO" id="GO:0000981">
    <property type="term" value="F:DNA-binding transcription factor activity, RNA polymerase II-specific"/>
    <property type="evidence" value="ECO:0007669"/>
    <property type="project" value="InterPro"/>
</dbReference>
<feature type="region of interest" description="Disordered" evidence="7">
    <location>
        <begin position="182"/>
        <end position="208"/>
    </location>
</feature>
<dbReference type="InterPro" id="IPR001356">
    <property type="entry name" value="HD"/>
</dbReference>
<dbReference type="PANTHER" id="PTHR24324">
    <property type="entry name" value="HOMEOBOX PROTEIN HHEX"/>
    <property type="match status" value="1"/>
</dbReference>
<evidence type="ECO:0000259" key="8">
    <source>
        <dbReference type="PROSITE" id="PS50071"/>
    </source>
</evidence>
<dbReference type="Pfam" id="PF00046">
    <property type="entry name" value="Homeodomain"/>
    <property type="match status" value="1"/>
</dbReference>
<dbReference type="InterPro" id="IPR051000">
    <property type="entry name" value="Homeobox_DNA-bind_prot"/>
</dbReference>
<evidence type="ECO:0000256" key="4">
    <source>
        <dbReference type="ARBA" id="ARBA00023242"/>
    </source>
</evidence>
<accession>A0A5S6QQ66</accession>
<reference evidence="10" key="3">
    <citation type="submission" date="2019-12" db="UniProtKB">
        <authorList>
            <consortium name="WormBaseParasite"/>
        </authorList>
    </citation>
    <scope>IDENTIFICATION</scope>
</reference>
<dbReference type="STRING" id="70415.A0A5S6QQ66"/>
<dbReference type="WBParaSite" id="TMUE_2000009017.2">
    <property type="protein sequence ID" value="TMUE_2000009017.2"/>
    <property type="gene ID" value="WBGene00293792"/>
</dbReference>
<evidence type="ECO:0000256" key="3">
    <source>
        <dbReference type="ARBA" id="ARBA00023155"/>
    </source>
</evidence>
<evidence type="ECO:0000313" key="10">
    <source>
        <dbReference type="WBParaSite" id="TMUE_2000009017.1"/>
    </source>
</evidence>
<reference evidence="9" key="2">
    <citation type="submission" date="2014-03" db="EMBL/GenBank/DDBJ databases">
        <title>The whipworm genome and dual-species transcriptomics of an intimate host-pathogen interaction.</title>
        <authorList>
            <person name="Foth B.J."/>
            <person name="Tsai I.J."/>
            <person name="Reid A.J."/>
            <person name="Bancroft A.J."/>
            <person name="Nichol S."/>
            <person name="Tracey A."/>
            <person name="Holroyd N."/>
            <person name="Cotton J.A."/>
            <person name="Stanley E.J."/>
            <person name="Zarowiecki M."/>
            <person name="Liu J.Z."/>
            <person name="Huckvale T."/>
            <person name="Cooper P.J."/>
            <person name="Grencis R.K."/>
            <person name="Berriman M."/>
        </authorList>
    </citation>
    <scope>NUCLEOTIDE SEQUENCE [LARGE SCALE GENOMIC DNA]</scope>
    <source>
        <strain evidence="9">Edinburgh</strain>
    </source>
</reference>
<dbReference type="PROSITE" id="PS50071">
    <property type="entry name" value="HOMEOBOX_2"/>
    <property type="match status" value="1"/>
</dbReference>
<evidence type="ECO:0000256" key="2">
    <source>
        <dbReference type="ARBA" id="ARBA00023125"/>
    </source>
</evidence>
<dbReference type="GO" id="GO:0005634">
    <property type="term" value="C:nucleus"/>
    <property type="evidence" value="ECO:0007669"/>
    <property type="project" value="UniProtKB-SubCell"/>
</dbReference>
<feature type="domain" description="Homeobox" evidence="8">
    <location>
        <begin position="117"/>
        <end position="177"/>
    </location>
</feature>
<evidence type="ECO:0000256" key="5">
    <source>
        <dbReference type="PROSITE-ProRule" id="PRU00108"/>
    </source>
</evidence>
<keyword evidence="3 5" id="KW-0371">Homeobox</keyword>
<comment type="subcellular location">
    <subcellularLocation>
        <location evidence="1 5 6">Nucleus</location>
    </subcellularLocation>
</comment>
<evidence type="ECO:0000313" key="11">
    <source>
        <dbReference type="WBParaSite" id="TMUE_2000009017.2"/>
    </source>
</evidence>
<dbReference type="GO" id="GO:0000978">
    <property type="term" value="F:RNA polymerase II cis-regulatory region sequence-specific DNA binding"/>
    <property type="evidence" value="ECO:0007669"/>
    <property type="project" value="TreeGrafter"/>
</dbReference>
<evidence type="ECO:0000313" key="9">
    <source>
        <dbReference type="Proteomes" id="UP000046395"/>
    </source>
</evidence>
<protein>
    <submittedName>
        <fullName evidence="10 11">Homeobox domain-containing protein</fullName>
    </submittedName>
</protein>
<dbReference type="PROSITE" id="PS00027">
    <property type="entry name" value="HOMEOBOX_1"/>
    <property type="match status" value="1"/>
</dbReference>
<keyword evidence="2 5" id="KW-0238">DNA-binding</keyword>
<dbReference type="SMART" id="SM00389">
    <property type="entry name" value="HOX"/>
    <property type="match status" value="1"/>
</dbReference>